<gene>
    <name evidence="1" type="ORF">PspYZU01_29</name>
</gene>
<dbReference type="Pfam" id="PF10983">
    <property type="entry name" value="DUF2793"/>
    <property type="match status" value="1"/>
</dbReference>
<evidence type="ECO:0000313" key="2">
    <source>
        <dbReference type="Proteomes" id="UP000248142"/>
    </source>
</evidence>
<name>A0A2U7NJC5_9CAUD</name>
<keyword evidence="2" id="KW-1185">Reference proteome</keyword>
<reference evidence="1 2" key="1">
    <citation type="submission" date="2017-04" db="EMBL/GenBank/DDBJ databases">
        <title>Isolation of lytic bacteriophages infecting Pseudomonas strains for biocontrol of fish and shrimp spoilage during chilled storage.</title>
        <authorList>
            <person name="Yang Z."/>
            <person name="Tao X."/>
            <person name="Gao L."/>
            <person name="Rao S."/>
        </authorList>
    </citation>
    <scope>NUCLEOTIDE SEQUENCE [LARGE SCALE GENOMIC DNA]</scope>
</reference>
<evidence type="ECO:0000313" key="1">
    <source>
        <dbReference type="EMBL" id="ASD51914.1"/>
    </source>
</evidence>
<accession>A0A2U7NJC5</accession>
<organism evidence="1 2">
    <name type="scientific">Pseudomonas phage PspYZU01</name>
    <dbReference type="NCBI Taxonomy" id="1983555"/>
    <lineage>
        <taxon>Viruses</taxon>
        <taxon>Duplodnaviria</taxon>
        <taxon>Heunggongvirae</taxon>
        <taxon>Uroviricota</taxon>
        <taxon>Caudoviricetes</taxon>
        <taxon>Casjensviridae</taxon>
        <taxon>Phobosvirus</taxon>
        <taxon>Phobosvirus PspYZU01</taxon>
    </lineage>
</organism>
<protein>
    <submittedName>
        <fullName evidence="1">Uncharacterized protein</fullName>
    </submittedName>
</protein>
<sequence>MAITLPGLLKLVGFWPLGTNGWNTEMDKNLFKLSVLCQCTVASRSLAASGFEEDKVYIVPSNAASNANYIAAHNGTSWQYIEPQDGMLVTVLDEAIVLRRKWGEWNTAWYDRANSVGAVTFNSEGAPTGALMESVSGSLGVAEKRASGYCDQIVSATVPADGGAAAWSVNLPVPLKVGAVAVAQATARGGAASVEAWVEPEYPGSVYLKVVGTLPVDTPVDVRVTGRLP</sequence>
<dbReference type="EMBL" id="KY971609">
    <property type="protein sequence ID" value="ASD51914.1"/>
    <property type="molecule type" value="Genomic_DNA"/>
</dbReference>
<dbReference type="InterPro" id="IPR021251">
    <property type="entry name" value="DUF2793"/>
</dbReference>
<dbReference type="Proteomes" id="UP000248142">
    <property type="component" value="Segment"/>
</dbReference>
<proteinExistence type="predicted"/>